<dbReference type="PANTHER" id="PTHR43228">
    <property type="entry name" value="TWO-COMPONENT RESPONSE REGULATOR"/>
    <property type="match status" value="1"/>
</dbReference>
<dbReference type="Gene3D" id="3.40.50.2300">
    <property type="match status" value="1"/>
</dbReference>
<feature type="modified residue" description="4-aspartylphosphate" evidence="1">
    <location>
        <position position="63"/>
    </location>
</feature>
<evidence type="ECO:0000313" key="4">
    <source>
        <dbReference type="Proteomes" id="UP000228809"/>
    </source>
</evidence>
<gene>
    <name evidence="3" type="ORF">COU17_02570</name>
</gene>
<sequence length="135" mass="14498">MAEKESTQKKGYTVLLVDDDKFLLDMYSTKFREAGHTTEAAFGGDDALKKLRGGAQFDAILLDMVMPGTDGIELLKNVKAEKLGGNPTLIALSNQGEQSDIDKAKEAGADDYIVKASAIPSEVLAHVINAIEKRG</sequence>
<comment type="caution">
    <text evidence="3">The sequence shown here is derived from an EMBL/GenBank/DDBJ whole genome shotgun (WGS) entry which is preliminary data.</text>
</comment>
<name>A0A2M6WE64_9BACT</name>
<dbReference type="InterPro" id="IPR001789">
    <property type="entry name" value="Sig_transdc_resp-reg_receiver"/>
</dbReference>
<dbReference type="PROSITE" id="PS50110">
    <property type="entry name" value="RESPONSE_REGULATORY"/>
    <property type="match status" value="1"/>
</dbReference>
<protein>
    <submittedName>
        <fullName evidence="3">Response regulator</fullName>
    </submittedName>
</protein>
<organism evidence="3 4">
    <name type="scientific">Candidatus Kaiserbacteria bacterium CG10_big_fil_rev_8_21_14_0_10_49_17</name>
    <dbReference type="NCBI Taxonomy" id="1974609"/>
    <lineage>
        <taxon>Bacteria</taxon>
        <taxon>Candidatus Kaiseribacteriota</taxon>
    </lineage>
</organism>
<dbReference type="Pfam" id="PF00072">
    <property type="entry name" value="Response_reg"/>
    <property type="match status" value="1"/>
</dbReference>
<dbReference type="InterPro" id="IPR011006">
    <property type="entry name" value="CheY-like_superfamily"/>
</dbReference>
<dbReference type="SMART" id="SM00448">
    <property type="entry name" value="REC"/>
    <property type="match status" value="1"/>
</dbReference>
<keyword evidence="1" id="KW-0597">Phosphoprotein</keyword>
<dbReference type="SUPFAM" id="SSF52172">
    <property type="entry name" value="CheY-like"/>
    <property type="match status" value="1"/>
</dbReference>
<evidence type="ECO:0000256" key="1">
    <source>
        <dbReference type="PROSITE-ProRule" id="PRU00169"/>
    </source>
</evidence>
<dbReference type="EMBL" id="PFBJ01000013">
    <property type="protein sequence ID" value="PIT91034.1"/>
    <property type="molecule type" value="Genomic_DNA"/>
</dbReference>
<dbReference type="InterPro" id="IPR052048">
    <property type="entry name" value="ST_Response_Regulator"/>
</dbReference>
<dbReference type="AlphaFoldDB" id="A0A2M6WE64"/>
<accession>A0A2M6WE64</accession>
<dbReference type="GO" id="GO:0000160">
    <property type="term" value="P:phosphorelay signal transduction system"/>
    <property type="evidence" value="ECO:0007669"/>
    <property type="project" value="InterPro"/>
</dbReference>
<dbReference type="Proteomes" id="UP000228809">
    <property type="component" value="Unassembled WGS sequence"/>
</dbReference>
<reference evidence="4" key="1">
    <citation type="submission" date="2017-09" db="EMBL/GenBank/DDBJ databases">
        <title>Depth-based differentiation of microbial function through sediment-hosted aquifers and enrichment of novel symbionts in the deep terrestrial subsurface.</title>
        <authorList>
            <person name="Probst A.J."/>
            <person name="Ladd B."/>
            <person name="Jarett J.K."/>
            <person name="Geller-Mcgrath D.E."/>
            <person name="Sieber C.M.K."/>
            <person name="Emerson J.B."/>
            <person name="Anantharaman K."/>
            <person name="Thomas B.C."/>
            <person name="Malmstrom R."/>
            <person name="Stieglmeier M."/>
            <person name="Klingl A."/>
            <person name="Woyke T."/>
            <person name="Ryan C.M."/>
            <person name="Banfield J.F."/>
        </authorList>
    </citation>
    <scope>NUCLEOTIDE SEQUENCE [LARGE SCALE GENOMIC DNA]</scope>
</reference>
<feature type="domain" description="Response regulatory" evidence="2">
    <location>
        <begin position="13"/>
        <end position="130"/>
    </location>
</feature>
<dbReference type="PANTHER" id="PTHR43228:SF1">
    <property type="entry name" value="TWO-COMPONENT RESPONSE REGULATOR ARR22"/>
    <property type="match status" value="1"/>
</dbReference>
<evidence type="ECO:0000313" key="3">
    <source>
        <dbReference type="EMBL" id="PIT91034.1"/>
    </source>
</evidence>
<proteinExistence type="predicted"/>
<evidence type="ECO:0000259" key="2">
    <source>
        <dbReference type="PROSITE" id="PS50110"/>
    </source>
</evidence>